<feature type="region of interest" description="Disordered" evidence="1">
    <location>
        <begin position="145"/>
        <end position="233"/>
    </location>
</feature>
<protein>
    <submittedName>
        <fullName evidence="3">Uncharacterized protein</fullName>
    </submittedName>
</protein>
<reference evidence="3" key="1">
    <citation type="submission" date="2023-02" db="EMBL/GenBank/DDBJ databases">
        <title>Nocardiopsis ansamitocini NBRC 112285.</title>
        <authorList>
            <person name="Ichikawa N."/>
            <person name="Sato H."/>
            <person name="Tonouchi N."/>
        </authorList>
    </citation>
    <scope>NUCLEOTIDE SEQUENCE</scope>
    <source>
        <strain evidence="3">NBRC 112285</strain>
    </source>
</reference>
<feature type="transmembrane region" description="Helical" evidence="2">
    <location>
        <begin position="57"/>
        <end position="77"/>
    </location>
</feature>
<sequence length="299" mass="31127">MVTETGVLTLRGFAPLAGPVARWSRRRGVTPAGAARIGLFITVAAAVWFTAPGVRSSLVGSVLLAAVLFTDAVGLRLARSRPWDPLTAWAVPLLAQLRECVLCVGLAIGGVVAGIADAWAWAAGALIALALREAVRTARAAALASGPSREVRQAPGRVPGQRRPSPIDAVDPSRHGRVPADASFTDELLGKRVSNDDRPGAEGNPVIPIRTTPPTRGEGLRPLAAGPDRPAPPRARAGIAPPTPLGPLRALGRFAQSERFFLIAVTVTIWDVRVTFIALIVGSVLAVAGELADPVRPTS</sequence>
<name>A0A9W6UKH7_9ACTN</name>
<evidence type="ECO:0000313" key="3">
    <source>
        <dbReference type="EMBL" id="GLU49608.1"/>
    </source>
</evidence>
<evidence type="ECO:0000313" key="4">
    <source>
        <dbReference type="Proteomes" id="UP001165092"/>
    </source>
</evidence>
<comment type="caution">
    <text evidence="3">The sequence shown here is derived from an EMBL/GenBank/DDBJ whole genome shotgun (WGS) entry which is preliminary data.</text>
</comment>
<accession>A0A9W6UKH7</accession>
<dbReference type="Proteomes" id="UP001165092">
    <property type="component" value="Unassembled WGS sequence"/>
</dbReference>
<feature type="transmembrane region" description="Helical" evidence="2">
    <location>
        <begin position="33"/>
        <end position="51"/>
    </location>
</feature>
<feature type="compositionally biased region" description="Low complexity" evidence="1">
    <location>
        <begin position="207"/>
        <end position="233"/>
    </location>
</feature>
<feature type="compositionally biased region" description="Basic and acidic residues" evidence="1">
    <location>
        <begin position="188"/>
        <end position="200"/>
    </location>
</feature>
<dbReference type="EMBL" id="BSQG01000008">
    <property type="protein sequence ID" value="GLU49608.1"/>
    <property type="molecule type" value="Genomic_DNA"/>
</dbReference>
<evidence type="ECO:0000256" key="1">
    <source>
        <dbReference type="SAM" id="MobiDB-lite"/>
    </source>
</evidence>
<feature type="transmembrane region" description="Helical" evidence="2">
    <location>
        <begin position="89"/>
        <end position="112"/>
    </location>
</feature>
<keyword evidence="2" id="KW-0472">Membrane</keyword>
<gene>
    <name evidence="3" type="ORF">Nans01_39590</name>
</gene>
<proteinExistence type="predicted"/>
<keyword evidence="4" id="KW-1185">Reference proteome</keyword>
<dbReference type="AlphaFoldDB" id="A0A9W6UKH7"/>
<keyword evidence="2" id="KW-1133">Transmembrane helix</keyword>
<evidence type="ECO:0000256" key="2">
    <source>
        <dbReference type="SAM" id="Phobius"/>
    </source>
</evidence>
<keyword evidence="2" id="KW-0812">Transmembrane</keyword>
<organism evidence="3 4">
    <name type="scientific">Nocardiopsis ansamitocini</name>
    <dbReference type="NCBI Taxonomy" id="1670832"/>
    <lineage>
        <taxon>Bacteria</taxon>
        <taxon>Bacillati</taxon>
        <taxon>Actinomycetota</taxon>
        <taxon>Actinomycetes</taxon>
        <taxon>Streptosporangiales</taxon>
        <taxon>Nocardiopsidaceae</taxon>
        <taxon>Nocardiopsis</taxon>
    </lineage>
</organism>